<evidence type="ECO:0000313" key="2">
    <source>
        <dbReference type="EMBL" id="KAJ6999070.1"/>
    </source>
</evidence>
<evidence type="ECO:0000256" key="1">
    <source>
        <dbReference type="SAM" id="MobiDB-lite"/>
    </source>
</evidence>
<accession>A0AAD6QYJ9</accession>
<dbReference type="EMBL" id="JAQIZT010000005">
    <property type="protein sequence ID" value="KAJ6999070.1"/>
    <property type="molecule type" value="Genomic_DNA"/>
</dbReference>
<sequence length="48" mass="5375">MACHFHPLVLADPVDPGHLRWKADHCHESSQNSLSGSLFPPVLQTKRN</sequence>
<name>A0AAD6QYJ9_9ROSI</name>
<keyword evidence="3" id="KW-1185">Reference proteome</keyword>
<dbReference type="Proteomes" id="UP001164929">
    <property type="component" value="Chromosome 5"/>
</dbReference>
<dbReference type="AlphaFoldDB" id="A0AAD6QYJ9"/>
<feature type="region of interest" description="Disordered" evidence="1">
    <location>
        <begin position="29"/>
        <end position="48"/>
    </location>
</feature>
<gene>
    <name evidence="2" type="ORF">NC653_015033</name>
</gene>
<protein>
    <submittedName>
        <fullName evidence="2">Uncharacterized protein</fullName>
    </submittedName>
</protein>
<proteinExistence type="predicted"/>
<reference evidence="2" key="1">
    <citation type="journal article" date="2023" name="Mol. Ecol. Resour.">
        <title>Chromosome-level genome assembly of a triploid poplar Populus alba 'Berolinensis'.</title>
        <authorList>
            <person name="Chen S."/>
            <person name="Yu Y."/>
            <person name="Wang X."/>
            <person name="Wang S."/>
            <person name="Zhang T."/>
            <person name="Zhou Y."/>
            <person name="He R."/>
            <person name="Meng N."/>
            <person name="Wang Y."/>
            <person name="Liu W."/>
            <person name="Liu Z."/>
            <person name="Liu J."/>
            <person name="Guo Q."/>
            <person name="Huang H."/>
            <person name="Sederoff R.R."/>
            <person name="Wang G."/>
            <person name="Qu G."/>
            <person name="Chen S."/>
        </authorList>
    </citation>
    <scope>NUCLEOTIDE SEQUENCE</scope>
    <source>
        <strain evidence="2">SC-2020</strain>
    </source>
</reference>
<evidence type="ECO:0000313" key="3">
    <source>
        <dbReference type="Proteomes" id="UP001164929"/>
    </source>
</evidence>
<organism evidence="2 3">
    <name type="scientific">Populus alba x Populus x berolinensis</name>
    <dbReference type="NCBI Taxonomy" id="444605"/>
    <lineage>
        <taxon>Eukaryota</taxon>
        <taxon>Viridiplantae</taxon>
        <taxon>Streptophyta</taxon>
        <taxon>Embryophyta</taxon>
        <taxon>Tracheophyta</taxon>
        <taxon>Spermatophyta</taxon>
        <taxon>Magnoliopsida</taxon>
        <taxon>eudicotyledons</taxon>
        <taxon>Gunneridae</taxon>
        <taxon>Pentapetalae</taxon>
        <taxon>rosids</taxon>
        <taxon>fabids</taxon>
        <taxon>Malpighiales</taxon>
        <taxon>Salicaceae</taxon>
        <taxon>Saliceae</taxon>
        <taxon>Populus</taxon>
    </lineage>
</organism>
<comment type="caution">
    <text evidence="2">The sequence shown here is derived from an EMBL/GenBank/DDBJ whole genome shotgun (WGS) entry which is preliminary data.</text>
</comment>